<feature type="transmembrane region" description="Helical" evidence="7">
    <location>
        <begin position="410"/>
        <end position="433"/>
    </location>
</feature>
<keyword evidence="3 7" id="KW-0812">Transmembrane</keyword>
<gene>
    <name evidence="9" type="ORF">CRHIZ90672A_00011883</name>
</gene>
<dbReference type="GO" id="GO:0016020">
    <property type="term" value="C:membrane"/>
    <property type="evidence" value="ECO:0007669"/>
    <property type="project" value="UniProtKB-SubCell"/>
</dbReference>
<feature type="transmembrane region" description="Helical" evidence="7">
    <location>
        <begin position="80"/>
        <end position="106"/>
    </location>
</feature>
<dbReference type="InterPro" id="IPR050524">
    <property type="entry name" value="APC_YAT"/>
</dbReference>
<feature type="transmembrane region" description="Helical" evidence="7">
    <location>
        <begin position="127"/>
        <end position="152"/>
    </location>
</feature>
<feature type="transmembrane region" description="Helical" evidence="7">
    <location>
        <begin position="189"/>
        <end position="210"/>
    </location>
</feature>
<sequence length="553" mass="60883">TLLPGEQNLHTTDKMATADDEKPDIKDIENVLAENGNQNELKRDFKPHQVFMFSIACAIGTGLVISTGTSLVRGGPGSTLIAYLLIGAAVFFVMTSLGEMAAFLPMNKGFSGYASRMIDPALGFATGWNYFLKYIVSTPANLTACGLIIQYWRPDLNVAIWVTVFGVLVILTNVIHVRHFGELQFWLSIAKVAIMAVLIVGCLVVALGGAPSHKRTGFTYWNDPGAFAHYLADGPKGQFLGWWAAMVKTCFAYTGTEVVGMTFGETPNPRKNIPRAVKQTFYRIVVFYILSVIVLGMCVPYNDPELLAATKKSTSGAASPFVVAFNLGGVRAMGDFVNASLLVFTFSAASTDIYCSSRSIYGLAKDGQAPKIFAKALENGTPMWAIAVSSVFVALGYMNASKDAGQVFDYLVSLITIFAILNWIAILTSYLGFRRAIKAQGISVESLPFVGWLQPYGAYYSLFISLLVLVFSGYDAFIPTFKVDQFILKYLGTVIFVGNVVVWKLVKKTKMHRPEDVDLVTGRRQFEEVETTDDHRWNESWWKNVGAKLRLRK</sequence>
<proteinExistence type="predicted"/>
<evidence type="ECO:0000256" key="4">
    <source>
        <dbReference type="ARBA" id="ARBA00022970"/>
    </source>
</evidence>
<dbReference type="InterPro" id="IPR004840">
    <property type="entry name" value="Amino_acid_permease_CS"/>
</dbReference>
<comment type="caution">
    <text evidence="9">The sequence shown here is derived from an EMBL/GenBank/DDBJ whole genome shotgun (WGS) entry which is preliminary data.</text>
</comment>
<evidence type="ECO:0000256" key="6">
    <source>
        <dbReference type="ARBA" id="ARBA00023136"/>
    </source>
</evidence>
<evidence type="ECO:0000256" key="3">
    <source>
        <dbReference type="ARBA" id="ARBA00022692"/>
    </source>
</evidence>
<feature type="domain" description="Amino acid permease/ SLC12A" evidence="8">
    <location>
        <begin position="50"/>
        <end position="511"/>
    </location>
</feature>
<feature type="non-terminal residue" evidence="9">
    <location>
        <position position="1"/>
    </location>
</feature>
<dbReference type="OrthoDB" id="3900342at2759"/>
<evidence type="ECO:0000256" key="1">
    <source>
        <dbReference type="ARBA" id="ARBA00004141"/>
    </source>
</evidence>
<feature type="transmembrane region" description="Helical" evidence="7">
    <location>
        <begin position="453"/>
        <end position="474"/>
    </location>
</feature>
<evidence type="ECO:0000256" key="5">
    <source>
        <dbReference type="ARBA" id="ARBA00022989"/>
    </source>
</evidence>
<comment type="subcellular location">
    <subcellularLocation>
        <location evidence="1">Membrane</location>
        <topology evidence="1">Multi-pass membrane protein</topology>
    </subcellularLocation>
</comment>
<dbReference type="EMBL" id="CABFNQ020000700">
    <property type="protein sequence ID" value="CAH0024699.1"/>
    <property type="molecule type" value="Genomic_DNA"/>
</dbReference>
<evidence type="ECO:0000256" key="7">
    <source>
        <dbReference type="SAM" id="Phobius"/>
    </source>
</evidence>
<feature type="transmembrane region" description="Helical" evidence="7">
    <location>
        <begin position="158"/>
        <end position="177"/>
    </location>
</feature>
<evidence type="ECO:0000256" key="2">
    <source>
        <dbReference type="ARBA" id="ARBA00022448"/>
    </source>
</evidence>
<dbReference type="PANTHER" id="PTHR43341:SF9">
    <property type="entry name" value="DICARBOXYLIC AMINO ACID PERMEASE"/>
    <property type="match status" value="1"/>
</dbReference>
<dbReference type="Gene3D" id="1.20.1740.10">
    <property type="entry name" value="Amino acid/polyamine transporter I"/>
    <property type="match status" value="1"/>
</dbReference>
<dbReference type="PIRSF" id="PIRSF006060">
    <property type="entry name" value="AA_transporter"/>
    <property type="match status" value="1"/>
</dbReference>
<organism evidence="9 10">
    <name type="scientific">Clonostachys rhizophaga</name>
    <dbReference type="NCBI Taxonomy" id="160324"/>
    <lineage>
        <taxon>Eukaryota</taxon>
        <taxon>Fungi</taxon>
        <taxon>Dikarya</taxon>
        <taxon>Ascomycota</taxon>
        <taxon>Pezizomycotina</taxon>
        <taxon>Sordariomycetes</taxon>
        <taxon>Hypocreomycetidae</taxon>
        <taxon>Hypocreales</taxon>
        <taxon>Bionectriaceae</taxon>
        <taxon>Clonostachys</taxon>
    </lineage>
</organism>
<feature type="transmembrane region" description="Helical" evidence="7">
    <location>
        <begin position="376"/>
        <end position="398"/>
    </location>
</feature>
<dbReference type="InterPro" id="IPR004841">
    <property type="entry name" value="AA-permease/SLC12A_dom"/>
</dbReference>
<dbReference type="PROSITE" id="PS00218">
    <property type="entry name" value="AMINO_ACID_PERMEASE_1"/>
    <property type="match status" value="1"/>
</dbReference>
<dbReference type="PANTHER" id="PTHR43341">
    <property type="entry name" value="AMINO ACID PERMEASE"/>
    <property type="match status" value="1"/>
</dbReference>
<feature type="transmembrane region" description="Helical" evidence="7">
    <location>
        <begin position="281"/>
        <end position="302"/>
    </location>
</feature>
<dbReference type="FunFam" id="1.20.1740.10:FF:000006">
    <property type="entry name" value="General amino acid permease"/>
    <property type="match status" value="1"/>
</dbReference>
<feature type="transmembrane region" description="Helical" evidence="7">
    <location>
        <begin position="50"/>
        <end position="68"/>
    </location>
</feature>
<feature type="transmembrane region" description="Helical" evidence="7">
    <location>
        <begin position="486"/>
        <end position="506"/>
    </location>
</feature>
<keyword evidence="6 7" id="KW-0472">Membrane</keyword>
<keyword evidence="4" id="KW-0029">Amino-acid transport</keyword>
<evidence type="ECO:0000313" key="9">
    <source>
        <dbReference type="EMBL" id="CAH0024699.1"/>
    </source>
</evidence>
<evidence type="ECO:0000313" key="10">
    <source>
        <dbReference type="Proteomes" id="UP000696573"/>
    </source>
</evidence>
<keyword evidence="2" id="KW-0813">Transport</keyword>
<reference evidence="9" key="1">
    <citation type="submission" date="2021-10" db="EMBL/GenBank/DDBJ databases">
        <authorList>
            <person name="Piombo E."/>
        </authorList>
    </citation>
    <scope>NUCLEOTIDE SEQUENCE</scope>
</reference>
<dbReference type="Pfam" id="PF00324">
    <property type="entry name" value="AA_permease"/>
    <property type="match status" value="1"/>
</dbReference>
<keyword evidence="5 7" id="KW-1133">Transmembrane helix</keyword>
<accession>A0A9N9YPW8</accession>
<dbReference type="AlphaFoldDB" id="A0A9N9YPW8"/>
<protein>
    <recommendedName>
        <fullName evidence="8">Amino acid permease/ SLC12A domain-containing protein</fullName>
    </recommendedName>
</protein>
<dbReference type="Proteomes" id="UP000696573">
    <property type="component" value="Unassembled WGS sequence"/>
</dbReference>
<keyword evidence="10" id="KW-1185">Reference proteome</keyword>
<dbReference type="GO" id="GO:0015171">
    <property type="term" value="F:amino acid transmembrane transporter activity"/>
    <property type="evidence" value="ECO:0007669"/>
    <property type="project" value="TreeGrafter"/>
</dbReference>
<name>A0A9N9YPW8_9HYPO</name>
<evidence type="ECO:0000259" key="8">
    <source>
        <dbReference type="Pfam" id="PF00324"/>
    </source>
</evidence>